<dbReference type="GO" id="GO:0016491">
    <property type="term" value="F:oxidoreductase activity"/>
    <property type="evidence" value="ECO:0007669"/>
    <property type="project" value="UniProtKB-KW"/>
</dbReference>
<evidence type="ECO:0000313" key="8">
    <source>
        <dbReference type="Proteomes" id="UP000032668"/>
    </source>
</evidence>
<keyword evidence="4 5" id="KW-0408">Iron</keyword>
<name>A0A0D6PEB4_9PROT</name>
<comment type="similarity">
    <text evidence="1 5">Belongs to the iron/ascorbate-dependent oxidoreductase family.</text>
</comment>
<dbReference type="InterPro" id="IPR005123">
    <property type="entry name" value="Oxoglu/Fe-dep_dioxygenase_dom"/>
</dbReference>
<keyword evidence="8" id="KW-1185">Reference proteome</keyword>
<dbReference type="RefSeq" id="WP_139284867.1">
    <property type="nucleotide sequence ID" value="NZ_BANC01000035.1"/>
</dbReference>
<evidence type="ECO:0000256" key="3">
    <source>
        <dbReference type="ARBA" id="ARBA00023002"/>
    </source>
</evidence>
<dbReference type="InterPro" id="IPR027443">
    <property type="entry name" value="IPNS-like_sf"/>
</dbReference>
<evidence type="ECO:0000256" key="1">
    <source>
        <dbReference type="ARBA" id="ARBA00008056"/>
    </source>
</evidence>
<dbReference type="AlphaFoldDB" id="A0A0D6PEB4"/>
<keyword evidence="2 5" id="KW-0479">Metal-binding</keyword>
<sequence>MPDTIELAPGLSPAHLDVIPVIDVGPLLAGDMTPAASIGEACREIGFFYIKNHGISQTLIDRVYAEAKRFFDLPLAEKEKSAIEQSACHRGWFRIGGENLDPAKQTQTGDLKEGFKIGRDLPLDHERVKAKLPLHGPNMWPDLPGWRDVMQDYYDRMVALGKLLLSAFAVSLGLKKNYFEPWLGIPMTTLGPLHYPPQSGRITEAQLGAGAHTDYGCLTLLHQDSSGGLQVKGLDQRWIDAPPIPGTFVVNIGDMMERWTNGVFRSTPHRVINVSGHERYSLPFFFDPDFYAPVECLPTCLKPGETPKYPPTTAGQHLLDMINAAFKYHQDKT</sequence>
<dbReference type="PANTHER" id="PTHR10209:SF867">
    <property type="entry name" value="2-OXOGLUTARATE (2OG) AND FE(II)-DEPENDENT OXYGENASE SUPERFAMILY PROTEIN"/>
    <property type="match status" value="1"/>
</dbReference>
<dbReference type="SUPFAM" id="SSF51197">
    <property type="entry name" value="Clavaminate synthase-like"/>
    <property type="match status" value="1"/>
</dbReference>
<protein>
    <submittedName>
        <fullName evidence="7">Oxygenase 2OG-Fe(II)</fullName>
    </submittedName>
</protein>
<proteinExistence type="inferred from homology"/>
<dbReference type="GO" id="GO:0046872">
    <property type="term" value="F:metal ion binding"/>
    <property type="evidence" value="ECO:0007669"/>
    <property type="project" value="UniProtKB-KW"/>
</dbReference>
<accession>A0A0D6PEB4</accession>
<dbReference type="Pfam" id="PF03171">
    <property type="entry name" value="2OG-FeII_Oxy"/>
    <property type="match status" value="1"/>
</dbReference>
<evidence type="ECO:0000256" key="4">
    <source>
        <dbReference type="ARBA" id="ARBA00023004"/>
    </source>
</evidence>
<gene>
    <name evidence="7" type="ORF">Aam_035_029</name>
</gene>
<evidence type="ECO:0000256" key="5">
    <source>
        <dbReference type="RuleBase" id="RU003682"/>
    </source>
</evidence>
<dbReference type="Gene3D" id="2.60.120.330">
    <property type="entry name" value="B-lactam Antibiotic, Isopenicillin N Synthase, Chain"/>
    <property type="match status" value="1"/>
</dbReference>
<organism evidence="7 8">
    <name type="scientific">Acidocella aminolytica 101 = DSM 11237</name>
    <dbReference type="NCBI Taxonomy" id="1120923"/>
    <lineage>
        <taxon>Bacteria</taxon>
        <taxon>Pseudomonadati</taxon>
        <taxon>Pseudomonadota</taxon>
        <taxon>Alphaproteobacteria</taxon>
        <taxon>Acetobacterales</taxon>
        <taxon>Acidocellaceae</taxon>
        <taxon>Acidocella</taxon>
    </lineage>
</organism>
<dbReference type="Pfam" id="PF14226">
    <property type="entry name" value="DIOX_N"/>
    <property type="match status" value="1"/>
</dbReference>
<keyword evidence="3 5" id="KW-0560">Oxidoreductase</keyword>
<dbReference type="PROSITE" id="PS51471">
    <property type="entry name" value="FE2OG_OXY"/>
    <property type="match status" value="1"/>
</dbReference>
<dbReference type="EMBL" id="BANC01000035">
    <property type="protein sequence ID" value="GAN80022.1"/>
    <property type="molecule type" value="Genomic_DNA"/>
</dbReference>
<evidence type="ECO:0000313" key="7">
    <source>
        <dbReference type="EMBL" id="GAN80022.1"/>
    </source>
</evidence>
<feature type="domain" description="Fe2OG dioxygenase" evidence="6">
    <location>
        <begin position="185"/>
        <end position="288"/>
    </location>
</feature>
<evidence type="ECO:0000259" key="6">
    <source>
        <dbReference type="PROSITE" id="PS51471"/>
    </source>
</evidence>
<dbReference type="OrthoDB" id="21825at2"/>
<comment type="caution">
    <text evidence="7">The sequence shown here is derived from an EMBL/GenBank/DDBJ whole genome shotgun (WGS) entry which is preliminary data.</text>
</comment>
<dbReference type="InterPro" id="IPR044861">
    <property type="entry name" value="IPNS-like_FE2OG_OXY"/>
</dbReference>
<dbReference type="PRINTS" id="PR00682">
    <property type="entry name" value="IPNSYNTHASE"/>
</dbReference>
<dbReference type="Proteomes" id="UP000032668">
    <property type="component" value="Unassembled WGS sequence"/>
</dbReference>
<evidence type="ECO:0000256" key="2">
    <source>
        <dbReference type="ARBA" id="ARBA00022723"/>
    </source>
</evidence>
<reference evidence="7 8" key="1">
    <citation type="submission" date="2012-11" db="EMBL/GenBank/DDBJ databases">
        <title>Whole genome sequence of Acidocella aminolytica 101 = DSM 11237.</title>
        <authorList>
            <person name="Azuma Y."/>
            <person name="Higashiura N."/>
            <person name="Hirakawa H."/>
            <person name="Matsushita K."/>
        </authorList>
    </citation>
    <scope>NUCLEOTIDE SEQUENCE [LARGE SCALE GENOMIC DNA]</scope>
    <source>
        <strain evidence="8">101 / DSM 11237</strain>
    </source>
</reference>
<dbReference type="STRING" id="1120923.SAMN02746095_02067"/>
<dbReference type="InterPro" id="IPR026992">
    <property type="entry name" value="DIOX_N"/>
</dbReference>
<dbReference type="PANTHER" id="PTHR10209">
    <property type="entry name" value="OXIDOREDUCTASE, 2OG-FE II OXYGENASE FAMILY PROTEIN"/>
    <property type="match status" value="1"/>
</dbReference>